<dbReference type="OrthoDB" id="20105at2759"/>
<gene>
    <name evidence="2" type="ORF">VP1G_03610</name>
</gene>
<reference evidence="3" key="1">
    <citation type="submission" date="2014-12" db="EMBL/GenBank/DDBJ databases">
        <title>Genome Sequence of Valsa Canker Pathogens Uncovers a Specific Adaption of Colonization on Woody Bark.</title>
        <authorList>
            <person name="Yin Z."/>
            <person name="Liu H."/>
            <person name="Gao X."/>
            <person name="Li Z."/>
            <person name="Song N."/>
            <person name="Ke X."/>
            <person name="Dai Q."/>
            <person name="Wu Y."/>
            <person name="Sun Y."/>
            <person name="Xu J.-R."/>
            <person name="Kang Z.K."/>
            <person name="Wang L."/>
            <person name="Huang L."/>
        </authorList>
    </citation>
    <scope>NUCLEOTIDE SEQUENCE [LARGE SCALE GENOMIC DNA]</scope>
    <source>
        <strain evidence="3">SXYL134</strain>
    </source>
</reference>
<evidence type="ECO:0000313" key="3">
    <source>
        <dbReference type="Proteomes" id="UP000078576"/>
    </source>
</evidence>
<dbReference type="Proteomes" id="UP000078576">
    <property type="component" value="Unassembled WGS sequence"/>
</dbReference>
<organism evidence="2 3">
    <name type="scientific">Cytospora mali</name>
    <name type="common">Apple Valsa canker fungus</name>
    <name type="synonym">Valsa mali</name>
    <dbReference type="NCBI Taxonomy" id="578113"/>
    <lineage>
        <taxon>Eukaryota</taxon>
        <taxon>Fungi</taxon>
        <taxon>Dikarya</taxon>
        <taxon>Ascomycota</taxon>
        <taxon>Pezizomycotina</taxon>
        <taxon>Sordariomycetes</taxon>
        <taxon>Sordariomycetidae</taxon>
        <taxon>Diaporthales</taxon>
        <taxon>Cytosporaceae</taxon>
        <taxon>Cytospora</taxon>
    </lineage>
</organism>
<protein>
    <submittedName>
        <fullName evidence="2">Uncharacterized protein YwbE</fullName>
    </submittedName>
</protein>
<dbReference type="EMBL" id="KN714687">
    <property type="protein sequence ID" value="KUI56243.1"/>
    <property type="molecule type" value="Genomic_DNA"/>
</dbReference>
<dbReference type="PANTHER" id="PTHR40069:SF1">
    <property type="entry name" value="YWBE PROTEIN"/>
    <property type="match status" value="1"/>
</dbReference>
<name>A0A194UX62_CYTMA</name>
<dbReference type="PANTHER" id="PTHR40069">
    <property type="entry name" value="YWBE PROTEIN"/>
    <property type="match status" value="1"/>
</dbReference>
<evidence type="ECO:0000313" key="2">
    <source>
        <dbReference type="EMBL" id="KUI56243.1"/>
    </source>
</evidence>
<feature type="compositionally biased region" description="Basic residues" evidence="1">
    <location>
        <begin position="158"/>
        <end position="168"/>
    </location>
</feature>
<keyword evidence="3" id="KW-1185">Reference proteome</keyword>
<feature type="region of interest" description="Disordered" evidence="1">
    <location>
        <begin position="58"/>
        <end position="188"/>
    </location>
</feature>
<dbReference type="NCBIfam" id="TIGR03833">
    <property type="entry name" value="YwbE family protein"/>
    <property type="match status" value="1"/>
</dbReference>
<feature type="compositionally biased region" description="Basic residues" evidence="1">
    <location>
        <begin position="120"/>
        <end position="129"/>
    </location>
</feature>
<accession>A0A194UX62</accession>
<proteinExistence type="predicted"/>
<evidence type="ECO:0000256" key="1">
    <source>
        <dbReference type="SAM" id="MobiDB-lite"/>
    </source>
</evidence>
<dbReference type="InterPro" id="IPR019240">
    <property type="entry name" value="DUF2196"/>
</dbReference>
<dbReference type="AlphaFoldDB" id="A0A194UX62"/>
<dbReference type="Pfam" id="PF09962">
    <property type="entry name" value="DUF2196"/>
    <property type="match status" value="1"/>
</dbReference>
<sequence>MSTRRHPPVPTISQVVAGASVNIVLKADQPTGRTVQGVVRDVLTRGNHPRGIKVRLADGRVGRVQTMASGSTATSSSGTPNTGENPSPFGSLVGGTRDTSIGGDPEQGPSYDHSYDSGRGPRRGGRRGGRGGNSSREFNDEPDLPSQQIGLDAYVKQVKPKRAGKGKGKTSPADVEEEEVQAVGSQAPAETVTCPVCGTFEGDETAVAHHVAAHFDTGS</sequence>
<feature type="compositionally biased region" description="Low complexity" evidence="1">
    <location>
        <begin position="68"/>
        <end position="79"/>
    </location>
</feature>